<feature type="domain" description="Fumarylacetoacetase-like C-terminal" evidence="3">
    <location>
        <begin position="76"/>
        <end position="283"/>
    </location>
</feature>
<dbReference type="InParanoid" id="A0A3M0C1C3"/>
<dbReference type="GO" id="GO:0016853">
    <property type="term" value="F:isomerase activity"/>
    <property type="evidence" value="ECO:0007669"/>
    <property type="project" value="UniProtKB-ARBA"/>
</dbReference>
<keyword evidence="2" id="KW-0479">Metal-binding</keyword>
<dbReference type="Proteomes" id="UP000271227">
    <property type="component" value="Unassembled WGS sequence"/>
</dbReference>
<dbReference type="SUPFAM" id="SSF56529">
    <property type="entry name" value="FAH"/>
    <property type="match status" value="1"/>
</dbReference>
<reference evidence="4 5" key="1">
    <citation type="submission" date="2018-10" db="EMBL/GenBank/DDBJ databases">
        <title>Genomic Encyclopedia of Archaeal and Bacterial Type Strains, Phase II (KMG-II): from individual species to whole genera.</title>
        <authorList>
            <person name="Goeker M."/>
        </authorList>
    </citation>
    <scope>NUCLEOTIDE SEQUENCE [LARGE SCALE GENOMIC DNA]</scope>
    <source>
        <strain evidence="4 5">DSM 25217</strain>
    </source>
</reference>
<evidence type="ECO:0000313" key="4">
    <source>
        <dbReference type="EMBL" id="RMB02675.1"/>
    </source>
</evidence>
<accession>A0A3M0C1C3</accession>
<gene>
    <name evidence="4" type="ORF">BXY39_3025</name>
</gene>
<dbReference type="PANTHER" id="PTHR11820">
    <property type="entry name" value="ACYLPYRUVASE"/>
    <property type="match status" value="1"/>
</dbReference>
<comment type="caution">
    <text evidence="4">The sequence shown here is derived from an EMBL/GenBank/DDBJ whole genome shotgun (WGS) entry which is preliminary data.</text>
</comment>
<proteinExistence type="inferred from homology"/>
<dbReference type="FunCoup" id="A0A3M0C1C3">
    <property type="interactions" value="404"/>
</dbReference>
<dbReference type="InterPro" id="IPR036663">
    <property type="entry name" value="Fumarylacetoacetase_C_sf"/>
</dbReference>
<dbReference type="Gene3D" id="3.90.850.10">
    <property type="entry name" value="Fumarylacetoacetase-like, C-terminal domain"/>
    <property type="match status" value="1"/>
</dbReference>
<sequence>MELARLKDAQGIFWALVRGERFLPVADAGGAAADDLCSLLNTGDFAAMAGEAETIDAWQSLEDASYLPPLSARSRILCVGKNYAAHAREMNMAEGAAAPAAPDIFVRFASSFTGHGGAIEAPEDESTFDFEGELAVVIGTGGRTIPESQALDHIFGVTTANDGSLRRTQKRTSQFTLGKNIDRSGALGPTIRPVGDVGDLQALRLKTFLNDQQMQDGTTADMIFSVARIIAFVSSTMALAPGDILLTGTPAGVGAARTPPRFLKAGDRLSVEIEGLRPLEVSVRATPGALL</sequence>
<evidence type="ECO:0000256" key="1">
    <source>
        <dbReference type="ARBA" id="ARBA00010211"/>
    </source>
</evidence>
<name>A0A3M0C1C3_9PROT</name>
<keyword evidence="5" id="KW-1185">Reference proteome</keyword>
<dbReference type="RefSeq" id="WP_121939692.1">
    <property type="nucleotide sequence ID" value="NZ_REFR01000014.1"/>
</dbReference>
<dbReference type="GO" id="GO:0019752">
    <property type="term" value="P:carboxylic acid metabolic process"/>
    <property type="evidence" value="ECO:0007669"/>
    <property type="project" value="UniProtKB-ARBA"/>
</dbReference>
<dbReference type="PANTHER" id="PTHR11820:SF112">
    <property type="entry name" value="FUMARYLACETOACETATE HYDROLASE FAMILY PROTEIN (AFU_ORTHOLOGUE AFUA_1G02370)-RELATED"/>
    <property type="match status" value="1"/>
</dbReference>
<dbReference type="EMBL" id="REFR01000014">
    <property type="protein sequence ID" value="RMB02675.1"/>
    <property type="molecule type" value="Genomic_DNA"/>
</dbReference>
<dbReference type="GO" id="GO:0046872">
    <property type="term" value="F:metal ion binding"/>
    <property type="evidence" value="ECO:0007669"/>
    <property type="project" value="UniProtKB-KW"/>
</dbReference>
<dbReference type="InterPro" id="IPR011234">
    <property type="entry name" value="Fumarylacetoacetase-like_C"/>
</dbReference>
<dbReference type="Pfam" id="PF01557">
    <property type="entry name" value="FAA_hydrolase"/>
    <property type="match status" value="1"/>
</dbReference>
<comment type="similarity">
    <text evidence="1">Belongs to the FAH family.</text>
</comment>
<evidence type="ECO:0000259" key="3">
    <source>
        <dbReference type="Pfam" id="PF01557"/>
    </source>
</evidence>
<organism evidence="4 5">
    <name type="scientific">Eilatimonas milleporae</name>
    <dbReference type="NCBI Taxonomy" id="911205"/>
    <lineage>
        <taxon>Bacteria</taxon>
        <taxon>Pseudomonadati</taxon>
        <taxon>Pseudomonadota</taxon>
        <taxon>Alphaproteobacteria</taxon>
        <taxon>Kordiimonadales</taxon>
        <taxon>Kordiimonadaceae</taxon>
        <taxon>Eilatimonas</taxon>
    </lineage>
</organism>
<evidence type="ECO:0000313" key="5">
    <source>
        <dbReference type="Proteomes" id="UP000271227"/>
    </source>
</evidence>
<dbReference type="FunFam" id="3.90.850.10:FF:000002">
    <property type="entry name" value="2-hydroxyhepta-2,4-diene-1,7-dioate isomerase"/>
    <property type="match status" value="1"/>
</dbReference>
<protein>
    <submittedName>
        <fullName evidence="4">2-keto-4-pentenoate hydratase/2-oxohepta-3-ene-1,7-dioic acid hydratase in catechol pathway</fullName>
    </submittedName>
</protein>
<dbReference type="AlphaFoldDB" id="A0A3M0C1C3"/>
<evidence type="ECO:0000256" key="2">
    <source>
        <dbReference type="ARBA" id="ARBA00022723"/>
    </source>
</evidence>
<dbReference type="OrthoDB" id="9780293at2"/>